<accession>A0A225NRA9</accession>
<dbReference type="GO" id="GO:0004553">
    <property type="term" value="F:hydrolase activity, hydrolyzing O-glycosyl compounds"/>
    <property type="evidence" value="ECO:0007669"/>
    <property type="project" value="UniProtKB-ARBA"/>
</dbReference>
<dbReference type="AlphaFoldDB" id="A0A225NRA9"/>
<dbReference type="InterPro" id="IPR008928">
    <property type="entry name" value="6-hairpin_glycosidase_sf"/>
</dbReference>
<evidence type="ECO:0000259" key="1">
    <source>
        <dbReference type="Pfam" id="PF00723"/>
    </source>
</evidence>
<protein>
    <recommendedName>
        <fullName evidence="1">GH15-like domain-containing protein</fullName>
    </recommendedName>
</protein>
<organism evidence="2 3">
    <name type="scientific">Marinibacterium profundimaris</name>
    <dbReference type="NCBI Taxonomy" id="1679460"/>
    <lineage>
        <taxon>Bacteria</taxon>
        <taxon>Pseudomonadati</taxon>
        <taxon>Pseudomonadota</taxon>
        <taxon>Alphaproteobacteria</taxon>
        <taxon>Rhodobacterales</taxon>
        <taxon>Paracoccaceae</taxon>
        <taxon>Marinibacterium</taxon>
    </lineage>
</organism>
<dbReference type="GO" id="GO:0005975">
    <property type="term" value="P:carbohydrate metabolic process"/>
    <property type="evidence" value="ECO:0007669"/>
    <property type="project" value="InterPro"/>
</dbReference>
<name>A0A225NRA9_9RHOB</name>
<dbReference type="Proteomes" id="UP000215377">
    <property type="component" value="Unassembled WGS sequence"/>
</dbReference>
<dbReference type="RefSeq" id="WP_088648784.1">
    <property type="nucleotide sequence ID" value="NZ_AQQR01000002.1"/>
</dbReference>
<proteinExistence type="predicted"/>
<dbReference type="PANTHER" id="PTHR31616:SF9">
    <property type="entry name" value="GLUCOAMYLASE, INTRACELLULAR SPORULATION-SPECIFIC"/>
    <property type="match status" value="1"/>
</dbReference>
<dbReference type="OrthoDB" id="5641212at2"/>
<dbReference type="InterPro" id="IPR011613">
    <property type="entry name" value="GH15-like"/>
</dbReference>
<dbReference type="Gene3D" id="1.50.10.10">
    <property type="match status" value="1"/>
</dbReference>
<comment type="caution">
    <text evidence="2">The sequence shown here is derived from an EMBL/GenBank/DDBJ whole genome shotgun (WGS) entry which is preliminary data.</text>
</comment>
<evidence type="ECO:0000313" key="3">
    <source>
        <dbReference type="Proteomes" id="UP000215377"/>
    </source>
</evidence>
<dbReference type="Pfam" id="PF00723">
    <property type="entry name" value="Glyco_hydro_15"/>
    <property type="match status" value="1"/>
</dbReference>
<dbReference type="SUPFAM" id="SSF48208">
    <property type="entry name" value="Six-hairpin glycosidases"/>
    <property type="match status" value="1"/>
</dbReference>
<dbReference type="PANTHER" id="PTHR31616">
    <property type="entry name" value="TREHALASE"/>
    <property type="match status" value="1"/>
</dbReference>
<keyword evidence="3" id="KW-1185">Reference proteome</keyword>
<dbReference type="EMBL" id="AQQR01000002">
    <property type="protein sequence ID" value="OWU75627.1"/>
    <property type="molecule type" value="Genomic_DNA"/>
</dbReference>
<feature type="domain" description="GH15-like" evidence="1">
    <location>
        <begin position="146"/>
        <end position="361"/>
    </location>
</feature>
<sequence>MSGPDPSWLAAQRRNAAAMMRAATSATHLTRCRAGFGWDVTPAPGSILASPRVASWDPEPDYFHHWIRDAAIAIGAVPQAMAADPGSEAFWRQAVTDYVAFSLRVSDPDACPISENPLKPATRPDHLDYLRPDAELAALTGHRRLEEPRVAADGTPDLERWSRPQDDGPALRAVSLLHLRPLMAEARSPEAEALVDRDLAQVLRTAGRDSIGPWEEAPARRTTFTLIAQWDALMHGAARATERGAPDTPWCAAAERVVALMDEAADPASGGWRESVEAPEGALDSATVLAIAHAAREAGPFALTAPRTRATMQALETLFADLYPINHGHAVPLIGRWRADVYFGGNPWLPNTLGFAELDYRIAALTGDGAVFYRAEARMRRIAEICPDPGQPLPEQVAKTDGSPTACLALTWSAAAFLGATGAREAAVQALSR</sequence>
<dbReference type="InterPro" id="IPR012341">
    <property type="entry name" value="6hp_glycosidase-like_sf"/>
</dbReference>
<reference evidence="2 3" key="1">
    <citation type="submission" date="2013-04" db="EMBL/GenBank/DDBJ databases">
        <title>Oceanicola sp. 22II1-22F33 Genome Sequencing.</title>
        <authorList>
            <person name="Lai Q."/>
            <person name="Li G."/>
            <person name="Shao Z."/>
        </authorList>
    </citation>
    <scope>NUCLEOTIDE SEQUENCE [LARGE SCALE GENOMIC DNA]</scope>
    <source>
        <strain evidence="2 3">22II1-22F33</strain>
    </source>
</reference>
<evidence type="ECO:0000313" key="2">
    <source>
        <dbReference type="EMBL" id="OWU75627.1"/>
    </source>
</evidence>
<gene>
    <name evidence="2" type="ORF">ATO3_05250</name>
</gene>